<dbReference type="Pfam" id="PF00067">
    <property type="entry name" value="p450"/>
    <property type="match status" value="1"/>
</dbReference>
<accession>A0ABM1RY75</accession>
<evidence type="ECO:0000256" key="3">
    <source>
        <dbReference type="ARBA" id="ARBA00022723"/>
    </source>
</evidence>
<evidence type="ECO:0000313" key="8">
    <source>
        <dbReference type="RefSeq" id="XP_022236330.1"/>
    </source>
</evidence>
<dbReference type="GeneID" id="106476884"/>
<evidence type="ECO:0000256" key="6">
    <source>
        <dbReference type="ARBA" id="ARBA00023033"/>
    </source>
</evidence>
<feature type="non-terminal residue" evidence="8">
    <location>
        <position position="1"/>
    </location>
</feature>
<dbReference type="Proteomes" id="UP000694941">
    <property type="component" value="Unplaced"/>
</dbReference>
<sequence length="152" mass="17611">YYSKKYRHWASLGLKGPTPWPVVGTYFPYFFKPMHIVNHENFLKYGTIYGAYEGTKPSLFVTDPKVTKDILIKDFNYFSDRRLFPATGDPIFDNNLIILESKRWKLVRPRITPAFNVTKLKQLVTLVEEAADTLATNFLEAANKQKPVECKT</sequence>
<dbReference type="PANTHER" id="PTHR24302:SF15">
    <property type="entry name" value="FATTY-ACID PEROXYGENASE"/>
    <property type="match status" value="1"/>
</dbReference>
<dbReference type="InterPro" id="IPR036396">
    <property type="entry name" value="Cyt_P450_sf"/>
</dbReference>
<evidence type="ECO:0000313" key="7">
    <source>
        <dbReference type="Proteomes" id="UP000694941"/>
    </source>
</evidence>
<keyword evidence="3" id="KW-0479">Metal-binding</keyword>
<evidence type="ECO:0000256" key="5">
    <source>
        <dbReference type="ARBA" id="ARBA00023004"/>
    </source>
</evidence>
<dbReference type="SUPFAM" id="SSF48264">
    <property type="entry name" value="Cytochrome P450"/>
    <property type="match status" value="1"/>
</dbReference>
<keyword evidence="5" id="KW-0408">Iron</keyword>
<dbReference type="RefSeq" id="XP_022236330.1">
    <property type="nucleotide sequence ID" value="XM_022380622.1"/>
</dbReference>
<keyword evidence="6" id="KW-0503">Monooxygenase</keyword>
<proteinExistence type="inferred from homology"/>
<gene>
    <name evidence="8" type="primary">LOC106476884</name>
</gene>
<protein>
    <submittedName>
        <fullName evidence="8">Cytochrome P450 3A8-like</fullName>
    </submittedName>
</protein>
<evidence type="ECO:0000256" key="1">
    <source>
        <dbReference type="ARBA" id="ARBA00010617"/>
    </source>
</evidence>
<evidence type="ECO:0000256" key="4">
    <source>
        <dbReference type="ARBA" id="ARBA00023002"/>
    </source>
</evidence>
<reference evidence="8" key="1">
    <citation type="submission" date="2025-08" db="UniProtKB">
        <authorList>
            <consortium name="RefSeq"/>
        </authorList>
    </citation>
    <scope>IDENTIFICATION</scope>
    <source>
        <tissue evidence="8">Muscle</tissue>
    </source>
</reference>
<dbReference type="Gene3D" id="1.10.630.10">
    <property type="entry name" value="Cytochrome P450"/>
    <property type="match status" value="1"/>
</dbReference>
<keyword evidence="2" id="KW-0349">Heme</keyword>
<organism evidence="7 8">
    <name type="scientific">Limulus polyphemus</name>
    <name type="common">Atlantic horseshoe crab</name>
    <dbReference type="NCBI Taxonomy" id="6850"/>
    <lineage>
        <taxon>Eukaryota</taxon>
        <taxon>Metazoa</taxon>
        <taxon>Ecdysozoa</taxon>
        <taxon>Arthropoda</taxon>
        <taxon>Chelicerata</taxon>
        <taxon>Merostomata</taxon>
        <taxon>Xiphosura</taxon>
        <taxon>Limulidae</taxon>
        <taxon>Limulus</taxon>
    </lineage>
</organism>
<dbReference type="InterPro" id="IPR050705">
    <property type="entry name" value="Cytochrome_P450_3A"/>
</dbReference>
<keyword evidence="7" id="KW-1185">Reference proteome</keyword>
<comment type="similarity">
    <text evidence="1">Belongs to the cytochrome P450 family.</text>
</comment>
<name>A0ABM1RY75_LIMPO</name>
<feature type="non-terminal residue" evidence="8">
    <location>
        <position position="152"/>
    </location>
</feature>
<keyword evidence="4" id="KW-0560">Oxidoreductase</keyword>
<dbReference type="InterPro" id="IPR001128">
    <property type="entry name" value="Cyt_P450"/>
</dbReference>
<dbReference type="PANTHER" id="PTHR24302">
    <property type="entry name" value="CYTOCHROME P450 FAMILY 3"/>
    <property type="match status" value="1"/>
</dbReference>
<evidence type="ECO:0000256" key="2">
    <source>
        <dbReference type="ARBA" id="ARBA00022617"/>
    </source>
</evidence>